<name>A0A0G0T4C5_9BACT</name>
<dbReference type="PANTHER" id="PTHR42709">
    <property type="entry name" value="ALKALINE PHOSPHATASE LIKE PROTEIN"/>
    <property type="match status" value="1"/>
</dbReference>
<dbReference type="EMBL" id="LBZM01000017">
    <property type="protein sequence ID" value="KKR71859.1"/>
    <property type="molecule type" value="Genomic_DNA"/>
</dbReference>
<dbReference type="AlphaFoldDB" id="A0A0G0T4C5"/>
<feature type="domain" description="VTT" evidence="2">
    <location>
        <begin position="55"/>
        <end position="155"/>
    </location>
</feature>
<protein>
    <recommendedName>
        <fullName evidence="2">VTT domain-containing protein</fullName>
    </recommendedName>
</protein>
<feature type="transmembrane region" description="Helical" evidence="1">
    <location>
        <begin position="55"/>
        <end position="76"/>
    </location>
</feature>
<proteinExistence type="predicted"/>
<dbReference type="InterPro" id="IPR032816">
    <property type="entry name" value="VTT_dom"/>
</dbReference>
<reference evidence="3 4" key="1">
    <citation type="journal article" date="2015" name="Nature">
        <title>rRNA introns, odd ribosomes, and small enigmatic genomes across a large radiation of phyla.</title>
        <authorList>
            <person name="Brown C.T."/>
            <person name="Hug L.A."/>
            <person name="Thomas B.C."/>
            <person name="Sharon I."/>
            <person name="Castelle C.J."/>
            <person name="Singh A."/>
            <person name="Wilkins M.J."/>
            <person name="Williams K.H."/>
            <person name="Banfield J.F."/>
        </authorList>
    </citation>
    <scope>NUCLEOTIDE SEQUENCE [LARGE SCALE GENOMIC DNA]</scope>
</reference>
<dbReference type="PANTHER" id="PTHR42709:SF11">
    <property type="entry name" value="DEDA FAMILY PROTEIN"/>
    <property type="match status" value="1"/>
</dbReference>
<keyword evidence="1" id="KW-1133">Transmembrane helix</keyword>
<feature type="transmembrane region" description="Helical" evidence="1">
    <location>
        <begin position="171"/>
        <end position="190"/>
    </location>
</feature>
<dbReference type="InterPro" id="IPR051311">
    <property type="entry name" value="DedA_domain"/>
</dbReference>
<dbReference type="Proteomes" id="UP000034664">
    <property type="component" value="Unassembled WGS sequence"/>
</dbReference>
<dbReference type="GO" id="GO:0005886">
    <property type="term" value="C:plasma membrane"/>
    <property type="evidence" value="ECO:0007669"/>
    <property type="project" value="TreeGrafter"/>
</dbReference>
<evidence type="ECO:0000313" key="4">
    <source>
        <dbReference type="Proteomes" id="UP000034664"/>
    </source>
</evidence>
<accession>A0A0G0T4C5</accession>
<evidence type="ECO:0000259" key="2">
    <source>
        <dbReference type="Pfam" id="PF09335"/>
    </source>
</evidence>
<gene>
    <name evidence="3" type="ORF">UU14_C0017G0024</name>
</gene>
<dbReference type="PATRIC" id="fig|1618482.3.peg.714"/>
<dbReference type="Pfam" id="PF09335">
    <property type="entry name" value="VTT_dom"/>
    <property type="match status" value="1"/>
</dbReference>
<sequence length="211" mass="23566">MELIHSLSDWITSFADSPCGSAVLMLLAFAESSFFPIPPDVLQIPLSIANTNLSFVFATIATIGSVLGGMFGYFIGNKGGKPILSKLVNKEKVALVEHYYKKYDVWAVGIAGFSPIPYKIFTITAGVFNLDFKRFVIASIISRAGRFYLVATFIYIFGPAVKIYMDKYFNVIVLGFTALLIGGFLFINYFSKRIAKQAEKEHDHTWQELKK</sequence>
<evidence type="ECO:0000313" key="3">
    <source>
        <dbReference type="EMBL" id="KKR71859.1"/>
    </source>
</evidence>
<keyword evidence="1" id="KW-0812">Transmembrane</keyword>
<comment type="caution">
    <text evidence="3">The sequence shown here is derived from an EMBL/GenBank/DDBJ whole genome shotgun (WGS) entry which is preliminary data.</text>
</comment>
<evidence type="ECO:0000256" key="1">
    <source>
        <dbReference type="SAM" id="Phobius"/>
    </source>
</evidence>
<keyword evidence="1" id="KW-0472">Membrane</keyword>
<organism evidence="3 4">
    <name type="scientific">Candidatus Roizmanbacteria bacterium GW2011_GWB1_40_7</name>
    <dbReference type="NCBI Taxonomy" id="1618482"/>
    <lineage>
        <taxon>Bacteria</taxon>
        <taxon>Candidatus Roizmaniibacteriota</taxon>
    </lineage>
</organism>